<dbReference type="AlphaFoldDB" id="A0A0F9DKB9"/>
<dbReference type="EMBL" id="LAZR01028605">
    <property type="protein sequence ID" value="KKL62079.1"/>
    <property type="molecule type" value="Genomic_DNA"/>
</dbReference>
<organism evidence="1">
    <name type="scientific">marine sediment metagenome</name>
    <dbReference type="NCBI Taxonomy" id="412755"/>
    <lineage>
        <taxon>unclassified sequences</taxon>
        <taxon>metagenomes</taxon>
        <taxon>ecological metagenomes</taxon>
    </lineage>
</organism>
<sequence>MIKGDYRDLLKMTRENECPEHGYCLNLVWNAQENSYAIRCGGGHFPDTLTRQLSLTQLYKTGEPLPSYIEENIKRRENKKAMVNPRQQGKPELSLIPHIDLGTGELMVPDLIESLVRYASKYGLD</sequence>
<name>A0A0F9DKB9_9ZZZZ</name>
<evidence type="ECO:0000313" key="1">
    <source>
        <dbReference type="EMBL" id="KKL62079.1"/>
    </source>
</evidence>
<reference evidence="1" key="1">
    <citation type="journal article" date="2015" name="Nature">
        <title>Complex archaea that bridge the gap between prokaryotes and eukaryotes.</title>
        <authorList>
            <person name="Spang A."/>
            <person name="Saw J.H."/>
            <person name="Jorgensen S.L."/>
            <person name="Zaremba-Niedzwiedzka K."/>
            <person name="Martijn J."/>
            <person name="Lind A.E."/>
            <person name="van Eijk R."/>
            <person name="Schleper C."/>
            <person name="Guy L."/>
            <person name="Ettema T.J."/>
        </authorList>
    </citation>
    <scope>NUCLEOTIDE SEQUENCE</scope>
</reference>
<feature type="non-terminal residue" evidence="1">
    <location>
        <position position="125"/>
    </location>
</feature>
<protein>
    <submittedName>
        <fullName evidence="1">Uncharacterized protein</fullName>
    </submittedName>
</protein>
<comment type="caution">
    <text evidence="1">The sequence shown here is derived from an EMBL/GenBank/DDBJ whole genome shotgun (WGS) entry which is preliminary data.</text>
</comment>
<proteinExistence type="predicted"/>
<gene>
    <name evidence="1" type="ORF">LCGC14_2188890</name>
</gene>
<accession>A0A0F9DKB9</accession>